<dbReference type="Gene3D" id="1.20.1280.50">
    <property type="match status" value="1"/>
</dbReference>
<comment type="caution">
    <text evidence="2">The sequence shown here is derived from an EMBL/GenBank/DDBJ whole genome shotgun (WGS) entry which is preliminary data.</text>
</comment>
<dbReference type="PANTHER" id="PTHR31960">
    <property type="entry name" value="F-BOX PROTEIN PP2-A15"/>
    <property type="match status" value="1"/>
</dbReference>
<dbReference type="InterPro" id="IPR025886">
    <property type="entry name" value="PP2-like"/>
</dbReference>
<feature type="domain" description="F-box" evidence="1">
    <location>
        <begin position="18"/>
        <end position="64"/>
    </location>
</feature>
<evidence type="ECO:0000313" key="3">
    <source>
        <dbReference type="Proteomes" id="UP001345219"/>
    </source>
</evidence>
<name>A0AAN7GBL3_9MYRT</name>
<dbReference type="Pfam" id="PF14299">
    <property type="entry name" value="PP2"/>
    <property type="match status" value="1"/>
</dbReference>
<dbReference type="InterPro" id="IPR001810">
    <property type="entry name" value="F-box_dom"/>
</dbReference>
<proteinExistence type="predicted"/>
<accession>A0AAN7GBL3</accession>
<dbReference type="SUPFAM" id="SSF81383">
    <property type="entry name" value="F-box domain"/>
    <property type="match status" value="1"/>
</dbReference>
<dbReference type="PANTHER" id="PTHR31960:SF22">
    <property type="entry name" value="F-BOX PROTEIN PP2-A12"/>
    <property type="match status" value="1"/>
</dbReference>
<dbReference type="SMART" id="SM00256">
    <property type="entry name" value="FBOX"/>
    <property type="match status" value="1"/>
</dbReference>
<gene>
    <name evidence="2" type="ORF">SAY87_000356</name>
</gene>
<reference evidence="2 3" key="1">
    <citation type="journal article" date="2023" name="Hortic Res">
        <title>Pangenome of water caltrop reveals structural variations and asymmetric subgenome divergence after allopolyploidization.</title>
        <authorList>
            <person name="Zhang X."/>
            <person name="Chen Y."/>
            <person name="Wang L."/>
            <person name="Yuan Y."/>
            <person name="Fang M."/>
            <person name="Shi L."/>
            <person name="Lu R."/>
            <person name="Comes H.P."/>
            <person name="Ma Y."/>
            <person name="Chen Y."/>
            <person name="Huang G."/>
            <person name="Zhou Y."/>
            <person name="Zheng Z."/>
            <person name="Qiu Y."/>
        </authorList>
    </citation>
    <scope>NUCLEOTIDE SEQUENCE [LARGE SCALE GENOMIC DNA]</scope>
    <source>
        <tissue evidence="2">Roots</tissue>
    </source>
</reference>
<dbReference type="InterPro" id="IPR036047">
    <property type="entry name" value="F-box-like_dom_sf"/>
</dbReference>
<evidence type="ECO:0000259" key="1">
    <source>
        <dbReference type="PROSITE" id="PS50181"/>
    </source>
</evidence>
<keyword evidence="3" id="KW-1185">Reference proteome</keyword>
<sequence>MGAIFSYSSFASSAAPPSAGLGALPESCVALVLTYLEPKDICRLAELNRAFRDASFADFVWESKLPLNYGALFRRLFDLSADGFSKREVYRRLCATSGFDGGTKSVWLDMETSRICLQVSAKSLAITGVDDRRYWNCIPTEESRFSSVVYLQQTWWFEVHGEVDFPFPPGTYSVFFRLQLGRASKNWLGCRVCNTDHVHGWDIKPVRFQLWTSEGQHSATQCFLESPGKWVNYHVGDFTVRGQDSGTTRVRFSTMQIDCTHTKGGLCLDSVLICPCEYKERHRLDETIMFHE</sequence>
<organism evidence="2 3">
    <name type="scientific">Trapa incisa</name>
    <dbReference type="NCBI Taxonomy" id="236973"/>
    <lineage>
        <taxon>Eukaryota</taxon>
        <taxon>Viridiplantae</taxon>
        <taxon>Streptophyta</taxon>
        <taxon>Embryophyta</taxon>
        <taxon>Tracheophyta</taxon>
        <taxon>Spermatophyta</taxon>
        <taxon>Magnoliopsida</taxon>
        <taxon>eudicotyledons</taxon>
        <taxon>Gunneridae</taxon>
        <taxon>Pentapetalae</taxon>
        <taxon>rosids</taxon>
        <taxon>malvids</taxon>
        <taxon>Myrtales</taxon>
        <taxon>Lythraceae</taxon>
        <taxon>Trapa</taxon>
    </lineage>
</organism>
<dbReference type="EMBL" id="JAXIOK010000023">
    <property type="protein sequence ID" value="KAK4742355.1"/>
    <property type="molecule type" value="Genomic_DNA"/>
</dbReference>
<dbReference type="CDD" id="cd22162">
    <property type="entry name" value="F-box_AtSKIP3-like"/>
    <property type="match status" value="1"/>
</dbReference>
<dbReference type="PROSITE" id="PS50181">
    <property type="entry name" value="FBOX"/>
    <property type="match status" value="1"/>
</dbReference>
<dbReference type="Pfam" id="PF12937">
    <property type="entry name" value="F-box-like"/>
    <property type="match status" value="1"/>
</dbReference>
<protein>
    <recommendedName>
        <fullName evidence="1">F-box domain-containing protein</fullName>
    </recommendedName>
</protein>
<dbReference type="AlphaFoldDB" id="A0AAN7GBL3"/>
<evidence type="ECO:0000313" key="2">
    <source>
        <dbReference type="EMBL" id="KAK4742355.1"/>
    </source>
</evidence>
<dbReference type="Proteomes" id="UP001345219">
    <property type="component" value="Chromosome 1"/>
</dbReference>